<accession>A0A9W6S3R6</accession>
<name>A0A9W6S3R6_9ACTN</name>
<keyword evidence="2" id="KW-1133">Transmembrane helix</keyword>
<keyword evidence="2" id="KW-0472">Membrane</keyword>
<sequence length="66" mass="7219">MHQTPARSPHQPPARAPHRPRRPEPEPPERDLLAKIVRGTLAVVFGGFGAGILLFLLAFVLSLFLG</sequence>
<evidence type="ECO:0000313" key="3">
    <source>
        <dbReference type="EMBL" id="GLY86869.1"/>
    </source>
</evidence>
<evidence type="ECO:0000256" key="2">
    <source>
        <dbReference type="SAM" id="Phobius"/>
    </source>
</evidence>
<comment type="caution">
    <text evidence="3">The sequence shown here is derived from an EMBL/GenBank/DDBJ whole genome shotgun (WGS) entry which is preliminary data.</text>
</comment>
<evidence type="ECO:0000313" key="4">
    <source>
        <dbReference type="Proteomes" id="UP001165074"/>
    </source>
</evidence>
<gene>
    <name evidence="3" type="ORF">Airi02_047980</name>
</gene>
<dbReference type="RefSeq" id="WP_285575442.1">
    <property type="nucleotide sequence ID" value="NZ_BSTK01000007.1"/>
</dbReference>
<dbReference type="Proteomes" id="UP001165074">
    <property type="component" value="Unassembled WGS sequence"/>
</dbReference>
<organism evidence="3 4">
    <name type="scientific">Actinoallomurus iriomotensis</name>
    <dbReference type="NCBI Taxonomy" id="478107"/>
    <lineage>
        <taxon>Bacteria</taxon>
        <taxon>Bacillati</taxon>
        <taxon>Actinomycetota</taxon>
        <taxon>Actinomycetes</taxon>
        <taxon>Streptosporangiales</taxon>
        <taxon>Thermomonosporaceae</taxon>
        <taxon>Actinoallomurus</taxon>
    </lineage>
</organism>
<keyword evidence="2" id="KW-0812">Transmembrane</keyword>
<evidence type="ECO:0000256" key="1">
    <source>
        <dbReference type="SAM" id="MobiDB-lite"/>
    </source>
</evidence>
<reference evidence="3" key="1">
    <citation type="submission" date="2023-03" db="EMBL/GenBank/DDBJ databases">
        <title>Actinoallomurus iriomotensis NBRC 103684.</title>
        <authorList>
            <person name="Ichikawa N."/>
            <person name="Sato H."/>
            <person name="Tonouchi N."/>
        </authorList>
    </citation>
    <scope>NUCLEOTIDE SEQUENCE</scope>
    <source>
        <strain evidence="3">NBRC 103684</strain>
    </source>
</reference>
<proteinExistence type="predicted"/>
<feature type="region of interest" description="Disordered" evidence="1">
    <location>
        <begin position="1"/>
        <end position="29"/>
    </location>
</feature>
<protein>
    <submittedName>
        <fullName evidence="3">Uncharacterized protein</fullName>
    </submittedName>
</protein>
<dbReference type="EMBL" id="BSTK01000007">
    <property type="protein sequence ID" value="GLY86869.1"/>
    <property type="molecule type" value="Genomic_DNA"/>
</dbReference>
<keyword evidence="4" id="KW-1185">Reference proteome</keyword>
<dbReference type="AlphaFoldDB" id="A0A9W6S3R6"/>
<feature type="transmembrane region" description="Helical" evidence="2">
    <location>
        <begin position="40"/>
        <end position="65"/>
    </location>
</feature>